<evidence type="ECO:0000256" key="2">
    <source>
        <dbReference type="ARBA" id="ARBA00022525"/>
    </source>
</evidence>
<evidence type="ECO:0000256" key="4">
    <source>
        <dbReference type="ARBA" id="ARBA00023088"/>
    </source>
</evidence>
<dbReference type="InterPro" id="IPR019931">
    <property type="entry name" value="LPXTG_anchor"/>
</dbReference>
<keyword evidence="6" id="KW-0812">Transmembrane</keyword>
<dbReference type="InterPro" id="IPR013783">
    <property type="entry name" value="Ig-like_fold"/>
</dbReference>
<evidence type="ECO:0000256" key="6">
    <source>
        <dbReference type="SAM" id="Phobius"/>
    </source>
</evidence>
<dbReference type="InterPro" id="IPR055371">
    <property type="entry name" value="SpaA_PFL_dom_4"/>
</dbReference>
<feature type="signal peptide" evidence="7">
    <location>
        <begin position="1"/>
        <end position="22"/>
    </location>
</feature>
<accession>A0ABQ2NAE2</accession>
<dbReference type="PROSITE" id="PS50847">
    <property type="entry name" value="GRAM_POS_ANCHORING"/>
    <property type="match status" value="1"/>
</dbReference>
<feature type="domain" description="Gram-positive cocci surface proteins LPxTG" evidence="8">
    <location>
        <begin position="1636"/>
        <end position="1669"/>
    </location>
</feature>
<dbReference type="Pfam" id="PF25549">
    <property type="entry name" value="DUF7927"/>
    <property type="match status" value="2"/>
</dbReference>
<name>A0ABQ2NAE2_9ACTN</name>
<organism evidence="9 10">
    <name type="scientific">Nocardioides phosphati</name>
    <dbReference type="NCBI Taxonomy" id="1867775"/>
    <lineage>
        <taxon>Bacteria</taxon>
        <taxon>Bacillati</taxon>
        <taxon>Actinomycetota</taxon>
        <taxon>Actinomycetes</taxon>
        <taxon>Propionibacteriales</taxon>
        <taxon>Nocardioidaceae</taxon>
        <taxon>Nocardioides</taxon>
    </lineage>
</organism>
<evidence type="ECO:0000313" key="9">
    <source>
        <dbReference type="EMBL" id="GGO90514.1"/>
    </source>
</evidence>
<dbReference type="Proteomes" id="UP000655410">
    <property type="component" value="Unassembled WGS sequence"/>
</dbReference>
<protein>
    <recommendedName>
        <fullName evidence="8">Gram-positive cocci surface proteins LPxTG domain-containing protein</fullName>
    </recommendedName>
</protein>
<keyword evidence="2" id="KW-0964">Secreted</keyword>
<dbReference type="Pfam" id="PF24514">
    <property type="entry name" value="SpaA_4"/>
    <property type="match status" value="1"/>
</dbReference>
<evidence type="ECO:0000256" key="7">
    <source>
        <dbReference type="SAM" id="SignalP"/>
    </source>
</evidence>
<evidence type="ECO:0000256" key="5">
    <source>
        <dbReference type="SAM" id="MobiDB-lite"/>
    </source>
</evidence>
<dbReference type="InterPro" id="IPR057687">
    <property type="entry name" value="DUF7927"/>
</dbReference>
<feature type="chain" id="PRO_5045354623" description="Gram-positive cocci surface proteins LPxTG domain-containing protein" evidence="7">
    <location>
        <begin position="23"/>
        <end position="1669"/>
    </location>
</feature>
<sequence>MALSLAIAFLTVPFLTLAPAYADDAATASGDVTATEVVDPPPDSTADQPPADTSAAQEPAPTEPSPTAQEAPAPDQQTTPDVTTTDTTGGTSGTDTSGGSTTGSGKPSLKTSSVTSAATTADPDCTVTDFDQNTLESGGGTWLNGALNQQNSNYAEGDYVPQKVELGRLVPGTYTLGFTFDRTKNGKYAYDYVADLAITGSTGATATWSSTTDPTGFDGPAPTTTPTGTISVLITFTITDATDATATLLWSGHIASELDYGPGSGAGSISGAPYHFSLTSTTGTWGCDAGNRDNQLMADAVDAGTITIVKDAQPNAAQDFHFTLAAPNNLDATFDLDDDDDATLPNSVTYRVPPGTTTAGEVNIPDGWNLTGISCSKAVTRSGDAVSVILADDEAVTCTFTNSRTSSLEVDKYWVINGGDPVQEGSEPAVLGLGAQLTVDGANQPWDTALGGYLQGTSVSLGESVSFGNDLCDWAGTTHGSVTEVNGTTPDSTTLPHDVTLGGGANHATITNEVTCGGALVLKKAVANTNGGTAVPGDFTLVASPAGGGADLTTAGSTAGHTFQVAAGATYDLSETGGPAHYTLTGIDCGSGPVTSVQVPAGQTRTCTFTNHDSPGSLTLVKNVDHNGTGDTTAATAWTLTATPSGISGQATISGATGVSGATKAGSYALTEAGPTTYAAGSWSCLAGATPVAVTDGSVALAMGQDVTCQITNTAIAPHLTLVKIVDPGDTGDLTDASQFTLTATPEIDGRASLSGPGPTVSGDVMVGTYDLSETGPIGYEARADGWQCVDSSQDPVAVTGDAVTLAVADDITCTIVNVAVPATVEVDKYWSVNGGDPMLDGTQPSNLQLDAQLMVNGQPKDWDTAIGGFLRGAPLTLGEDVTIGNDLCRQTGSRLVESHGSTADESLPYDTTVWAGTNHYTILNTVQCASELTLVKVIDHGTTGDETAASAFTLTADPTLEGEPTLSGAGGASSAVSAGDYVLSETGPTTYAADLAGWSCVAGDDTLDLSGSTVTVPLATSVTCTITNHAIPSEWTVSKTSDPPSGSTVQPGEQIDYTVTLSKVGNGVPVEDFDVTDTLTGVQDGWVSGLPAEATISNGVITWHVDELGDTPLTLTYTVTVGADAWNSEIDNVLTPGPVPCLVVDDQPCDQTEHYTPHYTLDKDVALLDEPGDGDGLAEPGEHLKYTLTVHNDTEHALVDTVITDDLSDVLDDATIVSLGDGLSLDGTTLSWAISDLAPGDTTTVSYVVEINAGAWDATLHNIATPAPDDGGECVPPGDVPGGTDDNAECETTTLTPPVTTMVVEKRDLETDEVLAGATFQVWSLGPVPEGGCDFSVEPGADGQVLVGTAVTEADGQALFNDLQHGCYLLVETGAPAGYDLPKDPVMGVQVDELNFVSGGQMAPIVVTDFAEGQLAIVAKKQYEKVGGSWVESDGKVGFGDTVRYVVRVAATGPKNFHNVEVTDYVPGFNPEDNVSTLDATLVPGSAKCAEGLTCTVTVDPVTQLVTWDIGDITPAAGDTIGGTAVMDVVFPEPPSDLVLQPEETYTSTLWNIGYLAWDEAVEASDAGQVARLARTAGGGAGARVASAVMATLPMVHHTLTSNEVVVTASMTAPPEVFVPGSTPPPAGTPHGSPLPQTGAPASILPLGFAAFVLIGAGLILTRRRKEE</sequence>
<dbReference type="Gene3D" id="2.60.40.10">
    <property type="entry name" value="Immunoglobulins"/>
    <property type="match status" value="1"/>
</dbReference>
<dbReference type="NCBIfam" id="TIGR01167">
    <property type="entry name" value="LPXTG_anchor"/>
    <property type="match status" value="1"/>
</dbReference>
<reference evidence="10" key="1">
    <citation type="journal article" date="2019" name="Int. J. Syst. Evol. Microbiol.">
        <title>The Global Catalogue of Microorganisms (GCM) 10K type strain sequencing project: providing services to taxonomists for standard genome sequencing and annotation.</title>
        <authorList>
            <consortium name="The Broad Institute Genomics Platform"/>
            <consortium name="The Broad Institute Genome Sequencing Center for Infectious Disease"/>
            <person name="Wu L."/>
            <person name="Ma J."/>
        </authorList>
    </citation>
    <scope>NUCLEOTIDE SEQUENCE [LARGE SCALE GENOMIC DNA]</scope>
    <source>
        <strain evidence="10">CGMCC 4.7371</strain>
    </source>
</reference>
<keyword evidence="6" id="KW-1133">Transmembrane helix</keyword>
<proteinExistence type="predicted"/>
<keyword evidence="4" id="KW-0572">Peptidoglycan-anchor</keyword>
<keyword evidence="1" id="KW-0134">Cell wall</keyword>
<evidence type="ECO:0000259" key="8">
    <source>
        <dbReference type="PROSITE" id="PS50847"/>
    </source>
</evidence>
<feature type="region of interest" description="Disordered" evidence="5">
    <location>
        <begin position="32"/>
        <end position="132"/>
    </location>
</feature>
<evidence type="ECO:0000256" key="3">
    <source>
        <dbReference type="ARBA" id="ARBA00022729"/>
    </source>
</evidence>
<dbReference type="InterPro" id="IPR041033">
    <property type="entry name" value="SpaA_PFL_dom_1"/>
</dbReference>
<feature type="transmembrane region" description="Helical" evidence="6">
    <location>
        <begin position="1645"/>
        <end position="1663"/>
    </location>
</feature>
<dbReference type="Pfam" id="PF17802">
    <property type="entry name" value="SpaA"/>
    <property type="match status" value="1"/>
</dbReference>
<comment type="caution">
    <text evidence="9">The sequence shown here is derived from an EMBL/GenBank/DDBJ whole genome shotgun (WGS) entry which is preliminary data.</text>
</comment>
<evidence type="ECO:0000313" key="10">
    <source>
        <dbReference type="Proteomes" id="UP000655410"/>
    </source>
</evidence>
<keyword evidence="6" id="KW-0472">Membrane</keyword>
<dbReference type="EMBL" id="BMNI01000005">
    <property type="protein sequence ID" value="GGO90514.1"/>
    <property type="molecule type" value="Genomic_DNA"/>
</dbReference>
<feature type="region of interest" description="Disordered" evidence="5">
    <location>
        <begin position="1620"/>
        <end position="1639"/>
    </location>
</feature>
<evidence type="ECO:0000256" key="1">
    <source>
        <dbReference type="ARBA" id="ARBA00022512"/>
    </source>
</evidence>
<dbReference type="Pfam" id="PF19403">
    <property type="entry name" value="SpaA_2"/>
    <property type="match status" value="4"/>
</dbReference>
<gene>
    <name evidence="9" type="ORF">GCM10011584_22480</name>
</gene>
<keyword evidence="10" id="KW-1185">Reference proteome</keyword>
<keyword evidence="3 7" id="KW-0732">Signal</keyword>
<dbReference type="InterPro" id="IPR045826">
    <property type="entry name" value="SpaA_PFL_dom_2"/>
</dbReference>
<feature type="compositionally biased region" description="Low complexity" evidence="5">
    <location>
        <begin position="78"/>
        <end position="121"/>
    </location>
</feature>